<evidence type="ECO:0000256" key="8">
    <source>
        <dbReference type="SAM" id="Coils"/>
    </source>
</evidence>
<dbReference type="InterPro" id="IPR020070">
    <property type="entry name" value="Ribosomal_bL9_N"/>
</dbReference>
<dbReference type="NCBIfam" id="TIGR00158">
    <property type="entry name" value="L9"/>
    <property type="match status" value="1"/>
</dbReference>
<dbReference type="Pfam" id="PF03948">
    <property type="entry name" value="Ribosomal_L9_C"/>
    <property type="match status" value="1"/>
</dbReference>
<keyword evidence="5 7" id="KW-0687">Ribonucleoprotein</keyword>
<feature type="coiled-coil region" evidence="8">
    <location>
        <begin position="36"/>
        <end position="75"/>
    </location>
</feature>
<feature type="domain" description="Ribosomal protein L9" evidence="9">
    <location>
        <begin position="13"/>
        <end position="40"/>
    </location>
</feature>
<evidence type="ECO:0000256" key="2">
    <source>
        <dbReference type="ARBA" id="ARBA00022730"/>
    </source>
</evidence>
<evidence type="ECO:0000256" key="1">
    <source>
        <dbReference type="ARBA" id="ARBA00010605"/>
    </source>
</evidence>
<evidence type="ECO:0000256" key="4">
    <source>
        <dbReference type="ARBA" id="ARBA00022980"/>
    </source>
</evidence>
<dbReference type="GO" id="GO:0006412">
    <property type="term" value="P:translation"/>
    <property type="evidence" value="ECO:0007669"/>
    <property type="project" value="UniProtKB-UniRule"/>
</dbReference>
<evidence type="ECO:0000256" key="5">
    <source>
        <dbReference type="ARBA" id="ARBA00023274"/>
    </source>
</evidence>
<dbReference type="FunFam" id="3.40.5.10:FF:000002">
    <property type="entry name" value="50S ribosomal protein L9"/>
    <property type="match status" value="1"/>
</dbReference>
<evidence type="ECO:0000313" key="10">
    <source>
        <dbReference type="EMBL" id="OOO61815.1"/>
    </source>
</evidence>
<dbReference type="PANTHER" id="PTHR21368">
    <property type="entry name" value="50S RIBOSOMAL PROTEIN L9"/>
    <property type="match status" value="1"/>
</dbReference>
<dbReference type="GO" id="GO:0019843">
    <property type="term" value="F:rRNA binding"/>
    <property type="evidence" value="ECO:0007669"/>
    <property type="project" value="UniProtKB-UniRule"/>
</dbReference>
<dbReference type="EMBL" id="MRAD01000009">
    <property type="protein sequence ID" value="OOO61815.1"/>
    <property type="molecule type" value="Genomic_DNA"/>
</dbReference>
<sequence length="147" mass="16717">MKVILLKDVKSLGKKGDLVNASDGYARNYLIPKKLAEQATENNLHILNNKKEAERRQKLKELEEAQKLAKSLMGKEIKFKVKIGENGRLFGSITSKDISEKLKEQYKIDIDKKKIVADTIRQTGIYEAEIKIYPEVSAKVKVSVLEE</sequence>
<accession>A0A1S9IGV7</accession>
<dbReference type="Pfam" id="PF01281">
    <property type="entry name" value="Ribosomal_L9_N"/>
    <property type="match status" value="1"/>
</dbReference>
<comment type="caution">
    <text evidence="11">The sequence shown here is derived from an EMBL/GenBank/DDBJ whole genome shotgun (WGS) entry which is preliminary data.</text>
</comment>
<dbReference type="InterPro" id="IPR020594">
    <property type="entry name" value="Ribosomal_bL9_bac/chp"/>
</dbReference>
<dbReference type="InterPro" id="IPR036791">
    <property type="entry name" value="Ribosomal_bL9_C_sf"/>
</dbReference>
<evidence type="ECO:0000256" key="7">
    <source>
        <dbReference type="HAMAP-Rule" id="MF_00503"/>
    </source>
</evidence>
<organism evidence="11 13">
    <name type="scientific">Clostridium tepidum</name>
    <dbReference type="NCBI Taxonomy" id="1962263"/>
    <lineage>
        <taxon>Bacteria</taxon>
        <taxon>Bacillati</taxon>
        <taxon>Bacillota</taxon>
        <taxon>Clostridia</taxon>
        <taxon>Eubacteriales</taxon>
        <taxon>Clostridiaceae</taxon>
        <taxon>Clostridium</taxon>
    </lineage>
</organism>
<keyword evidence="8" id="KW-0175">Coiled coil</keyword>
<dbReference type="HAMAP" id="MF_00503">
    <property type="entry name" value="Ribosomal_bL9"/>
    <property type="match status" value="1"/>
</dbReference>
<gene>
    <name evidence="7" type="primary">rplI</name>
    <name evidence="10" type="ORF">BS637_09850</name>
    <name evidence="11" type="ORF">BS638_02520</name>
</gene>
<dbReference type="InterPro" id="IPR000244">
    <property type="entry name" value="Ribosomal_bL9"/>
</dbReference>
<keyword evidence="12" id="KW-1185">Reference proteome</keyword>
<protein>
    <recommendedName>
        <fullName evidence="6 7">Large ribosomal subunit protein bL9</fullName>
    </recommendedName>
</protein>
<keyword evidence="3 7" id="KW-0694">RNA-binding</keyword>
<dbReference type="AlphaFoldDB" id="A0A1S9IGV7"/>
<dbReference type="Gene3D" id="3.40.5.10">
    <property type="entry name" value="Ribosomal protein L9, N-terminal domain"/>
    <property type="match status" value="1"/>
</dbReference>
<dbReference type="InterPro" id="IPR020069">
    <property type="entry name" value="Ribosomal_bL9_C"/>
</dbReference>
<dbReference type="InterPro" id="IPR036935">
    <property type="entry name" value="Ribosomal_bL9_N_sf"/>
</dbReference>
<comment type="function">
    <text evidence="7">Binds to the 23S rRNA.</text>
</comment>
<evidence type="ECO:0000313" key="13">
    <source>
        <dbReference type="Proteomes" id="UP000190256"/>
    </source>
</evidence>
<evidence type="ECO:0000259" key="9">
    <source>
        <dbReference type="PROSITE" id="PS00651"/>
    </source>
</evidence>
<comment type="similarity">
    <text evidence="1 7">Belongs to the bacterial ribosomal protein bL9 family.</text>
</comment>
<dbReference type="GO" id="GO:1990904">
    <property type="term" value="C:ribonucleoprotein complex"/>
    <property type="evidence" value="ECO:0007669"/>
    <property type="project" value="UniProtKB-KW"/>
</dbReference>
<dbReference type="STRING" id="1962263.BS637_09850"/>
<dbReference type="PROSITE" id="PS00651">
    <property type="entry name" value="RIBOSOMAL_L9"/>
    <property type="match status" value="1"/>
</dbReference>
<dbReference type="GO" id="GO:0005840">
    <property type="term" value="C:ribosome"/>
    <property type="evidence" value="ECO:0007669"/>
    <property type="project" value="UniProtKB-KW"/>
</dbReference>
<dbReference type="Proteomes" id="UP000190206">
    <property type="component" value="Unassembled WGS sequence"/>
</dbReference>
<dbReference type="OrthoDB" id="9788336at2"/>
<dbReference type="InterPro" id="IPR009027">
    <property type="entry name" value="Ribosomal_bL9/RNase_H1_N"/>
</dbReference>
<evidence type="ECO:0000313" key="11">
    <source>
        <dbReference type="EMBL" id="OOO69435.1"/>
    </source>
</evidence>
<dbReference type="RefSeq" id="WP_078024573.1">
    <property type="nucleotide sequence ID" value="NZ_JADPGM010000011.1"/>
</dbReference>
<name>A0A1S9IGV7_9CLOT</name>
<dbReference type="Gene3D" id="3.10.430.100">
    <property type="entry name" value="Ribosomal protein L9, C-terminal domain"/>
    <property type="match status" value="1"/>
</dbReference>
<dbReference type="GO" id="GO:0003735">
    <property type="term" value="F:structural constituent of ribosome"/>
    <property type="evidence" value="ECO:0007669"/>
    <property type="project" value="InterPro"/>
</dbReference>
<reference evidence="10 12" key="2">
    <citation type="submission" date="2016-12" db="EMBL/GenBank/DDBJ databases">
        <title>Clostridium tepidum sp. nov., a close relative of Clostridium sporogenes and Clostridium botulinum Group I.</title>
        <authorList>
            <person name="Dobritsa A.P."/>
            <person name="Kutumbaka K."/>
            <person name="Werner K."/>
            <person name="Samadpour M."/>
        </authorList>
    </citation>
    <scope>NUCLEOTIDE SEQUENCE [LARGE SCALE GENOMIC DNA]</scope>
    <source>
        <strain evidence="10 12">PE</strain>
    </source>
</reference>
<evidence type="ECO:0000313" key="12">
    <source>
        <dbReference type="Proteomes" id="UP000190206"/>
    </source>
</evidence>
<evidence type="ECO:0000256" key="6">
    <source>
        <dbReference type="ARBA" id="ARBA00035292"/>
    </source>
</evidence>
<proteinExistence type="inferred from homology"/>
<keyword evidence="4 7" id="KW-0689">Ribosomal protein</keyword>
<reference evidence="11 13" key="1">
    <citation type="submission" date="2016-12" db="EMBL/GenBank/DDBJ databases">
        <title>Clostridium tepidum sp. nov., a close relative of Clostridium sporogenes and Clostridium botulinum Group I.</title>
        <authorList>
            <person name="Dobritsa A.P."/>
            <person name="Kutumbaka K.K."/>
            <person name="Werner K."/>
            <person name="Wiedmann M."/>
            <person name="Asmus A."/>
            <person name="Samadpour M."/>
        </authorList>
    </citation>
    <scope>NUCLEOTIDE SEQUENCE [LARGE SCALE GENOMIC DNA]</scope>
    <source>
        <strain evidence="11 13">IEH 97212</strain>
    </source>
</reference>
<dbReference type="Proteomes" id="UP000190256">
    <property type="component" value="Unassembled WGS sequence"/>
</dbReference>
<dbReference type="EMBL" id="MRAE01000004">
    <property type="protein sequence ID" value="OOO69435.1"/>
    <property type="molecule type" value="Genomic_DNA"/>
</dbReference>
<dbReference type="SUPFAM" id="SSF55653">
    <property type="entry name" value="Ribosomal protein L9 C-domain"/>
    <property type="match status" value="1"/>
</dbReference>
<keyword evidence="2 7" id="KW-0699">rRNA-binding</keyword>
<evidence type="ECO:0000256" key="3">
    <source>
        <dbReference type="ARBA" id="ARBA00022884"/>
    </source>
</evidence>
<dbReference type="SUPFAM" id="SSF55658">
    <property type="entry name" value="L9 N-domain-like"/>
    <property type="match status" value="1"/>
</dbReference>